<dbReference type="InterPro" id="IPR013783">
    <property type="entry name" value="Ig-like_fold"/>
</dbReference>
<comment type="caution">
    <text evidence="6">The sequence shown here is derived from an EMBL/GenBank/DDBJ whole genome shotgun (WGS) entry which is preliminary data.</text>
</comment>
<dbReference type="Gene3D" id="1.20.1270.70">
    <property type="entry name" value="Designed single chain three-helix bundle"/>
    <property type="match status" value="2"/>
</dbReference>
<dbReference type="GO" id="GO:0033925">
    <property type="term" value="F:mannosyl-glycoprotein endo-beta-N-acetylglucosaminidase activity"/>
    <property type="evidence" value="ECO:0007669"/>
    <property type="project" value="UniProtKB-EC"/>
</dbReference>
<dbReference type="Pfam" id="PF13385">
    <property type="entry name" value="Laminin_G_3"/>
    <property type="match status" value="1"/>
</dbReference>
<keyword evidence="1" id="KW-0677">Repeat</keyword>
<keyword evidence="6" id="KW-0326">Glycosidase</keyword>
<proteinExistence type="predicted"/>
<dbReference type="Gene3D" id="2.10.270.10">
    <property type="entry name" value="Cholin Binding"/>
    <property type="match status" value="1"/>
</dbReference>
<keyword evidence="4" id="KW-0732">Signal</keyword>
<feature type="compositionally biased region" description="Low complexity" evidence="3">
    <location>
        <begin position="1881"/>
        <end position="1897"/>
    </location>
</feature>
<accession>A0A1S8SXG4</accession>
<evidence type="ECO:0000256" key="4">
    <source>
        <dbReference type="SAM" id="SignalP"/>
    </source>
</evidence>
<dbReference type="EC" id="3.2.1.96" evidence="6"/>
<organism evidence="6 7">
    <name type="scientific">Clostridium puniceum</name>
    <dbReference type="NCBI Taxonomy" id="29367"/>
    <lineage>
        <taxon>Bacteria</taxon>
        <taxon>Bacillati</taxon>
        <taxon>Bacillota</taxon>
        <taxon>Clostridia</taxon>
        <taxon>Eubacteriales</taxon>
        <taxon>Clostridiaceae</taxon>
        <taxon>Clostridium</taxon>
    </lineage>
</organism>
<dbReference type="OrthoDB" id="9761789at2"/>
<feature type="repeat" description="Cell wall-binding" evidence="2">
    <location>
        <begin position="2059"/>
        <end position="2079"/>
    </location>
</feature>
<evidence type="ECO:0000259" key="5">
    <source>
        <dbReference type="Pfam" id="PF07532"/>
    </source>
</evidence>
<dbReference type="Pfam" id="PF01473">
    <property type="entry name" value="Choline_bind_1"/>
    <property type="match status" value="1"/>
</dbReference>
<dbReference type="Pfam" id="PF22352">
    <property type="entry name" value="K319L-like_PKD"/>
    <property type="match status" value="1"/>
</dbReference>
<dbReference type="Pfam" id="PF18951">
    <property type="entry name" value="DUF5695"/>
    <property type="match status" value="2"/>
</dbReference>
<dbReference type="InterPro" id="IPR008979">
    <property type="entry name" value="Galactose-bd-like_sf"/>
</dbReference>
<feature type="chain" id="PRO_5012119796" evidence="4">
    <location>
        <begin position="36"/>
        <end position="2119"/>
    </location>
</feature>
<dbReference type="InterPro" id="IPR018337">
    <property type="entry name" value="Cell_wall/Cho-bd_repeat"/>
</dbReference>
<evidence type="ECO:0000313" key="6">
    <source>
        <dbReference type="EMBL" id="OOM70166.1"/>
    </source>
</evidence>
<evidence type="ECO:0000256" key="2">
    <source>
        <dbReference type="PROSITE-ProRule" id="PRU00591"/>
    </source>
</evidence>
<dbReference type="InterPro" id="IPR043750">
    <property type="entry name" value="DUF5695"/>
</dbReference>
<feature type="repeat" description="Cell wall-binding" evidence="2">
    <location>
        <begin position="2080"/>
        <end position="2100"/>
    </location>
</feature>
<evidence type="ECO:0000313" key="7">
    <source>
        <dbReference type="Proteomes" id="UP000190890"/>
    </source>
</evidence>
<dbReference type="Proteomes" id="UP000190890">
    <property type="component" value="Unassembled WGS sequence"/>
</dbReference>
<dbReference type="Gene3D" id="2.60.120.260">
    <property type="entry name" value="Galactose-binding domain-like"/>
    <property type="match status" value="2"/>
</dbReference>
<dbReference type="Gene3D" id="2.60.120.200">
    <property type="match status" value="1"/>
</dbReference>
<sequence length="2119" mass="234922">MYNQKKCKFYKVIAKTLIFASVIAMMPSMNLVALAAANENTLSNGYFNVKIGEYGEINSLKIANDEFDTNYVLNGQNAKEQGKSEEHQWMGELMFKTKKDGDSAWSEAMTSASPKTSGARTITKNGNNITVTYKNESANKGIKDFELVETYELVDNHLKWSMKVTNPDSNKNLTFGDFGIPMTFNEYFTSEYDGELLYETRVIDHSFVGQDSSYIYATRPSGQGKFLLFEPDVSTGAKLEYQDHWRENNGHQGSKWAQDTGGWANGLNVFYIHSNVIKSTGSSYLPNTELTLAPGESKEYSFDFTPVENEKVMRSQLYNSGIIDAVAVPGMVFSKDMPAKFYLHTKYDYDNSNATSSNITKIEVKCPHETHLYEGLQNSISNKQPCTKSEGTNVSYDKTETVNGEKYHIFNLKLTDLGANNVLIHYLDDSGKEKVTTLQFYAMDKAEDALNLHADFVTNKTQVDAPGKIQDKIFDDWMMDTKNLRGVYSGYMGWGDDWGFTHGEYLAEKNVYLPVKEQIQAVDDYLDTAIWNGLMREHHEDYRVNDWLDNEPNNTGQGIYRGYAYPHVYNTYFSMYKVASKYPDMINYKEKKETYLLRTYNVLKALYGDGISYNWDTGLMGESTTPDIIEALEKEGFYKEAQDILDIMDKKYVKFSEQKYPYGSEYSYDNTGEEAVYVLAKLQNNKDMMDKINLKTRAARGLQPIWYHYANPTTICGENWWNFQYSASLIGYTMDDWLRLQDNGMDAADRALASRTNYAAKLANLTAINSGQIDADSSNIGTVGWTYQAELGNNGGQGNGGGNIHNGWRQMSGEADTGLFGALHIISSDVATDPVFGLFGYGCDVTDDRGAYNVTPLDGLYTRLNFINEKLYINLDRDQYSNAVVGKNSDSIKLTMKNLEGTEHNSEIELTGLKAGSYQVSVNGSVVGSFKTDGTAVTTTIPMPSGNGAEVVIKSGAALPNAAPVVDAGEDKTIELSKEIRLEGSVVDDGQPNMKLTSKWTIESVPDGAVPEIKNTDKLISDIKFNKVGDYTFKLTVSDGELDNSDTIKITVVDDVALPETLALYTFDNVNLDKTNREEYRKLLSADSEGKGYTAERISNPVFVAGKVGQSLSLSGSYCGYIRVPADITKHIDETTISADINLSASQGSDARIFEFRDAEGKSIYASVINGNELAMGITDAVTKETKEISSNINVGVGYWKNISITIGNDSETNRNTAIFYLDGVKVGKVDNCIKLSDLDDIQRNFIGRGDNKAGAFFNGLIDNFTVKSKAMTSEEIGTAYGSTEGSNPISAEASNIVAKVGEAPILPKQVKVLYSNGIYKMSNVSWDSIDSKSYEKVGTFVVEGSVEGVTEKVKLTIHVVKGEAQNVASIATPSGIINTVDDLGGVKGLNDGYEPENSADTSHGVWHNWRGDQGGPAWIEYDWDEPVVITETDAYYFKDPGGNFMPASASYDYKDEKGDWKKLESVVGLGLEKDKYNNTTFSPVVATAIRMNMKPSAVGCGVIEWQVYGYSNQEIVSKKSLNAAISNANAIKETFVESGYEDLILAVKEASQVVDDSVASQEEVDLAAEKINNVINNLVPKDNNIAYLANVTTSFVSSWEKLEAVNDGIEATDSRADGIAHYGTWGNESEYEMVTYKWTRNKDISSTEIYYWSDGGGILAPASCKYEYQDDKGNWTPVSNPKGLGVELDKYNVTTFDKVTTKAFRVTMIKSVTDSNGVGLVEWKVTGEKTVEIANKSKLQELYNKHKFDIQGKYTEQSWSKFTIELNNAKTVLDNFSSTTKEVNDAEKNLEDAVNGLEEIKDNKPDVTTGSAVKVELQELYDSHKNDIKGSYTSKSWNNFVSALKKAFNVLENADATQTEVDDAKAVLKLAIDERKRKSNSGSKHSSSATSNSSLNVETPTTINSNLNIIAKNLADNAIKSMNVEVKAIEMLKTQNGESAISTVVYINGTKANIITTNVSDMISVKASENTKVYVYLEELKAYMLVDSQIVADNILFEAKNTTPYIVSDSNVLGIIVQTGWNKVSDVWYFVKADGQLVNGWYNDNGTWYNLSNEGKMNTKWIKDTSGTWYYLKDSGAMSTGWIEDTDSNWYYLKSNGAMAQNEYVDGYYLGTNGAWIR</sequence>
<dbReference type="Pfam" id="PF07554">
    <property type="entry name" value="FIVAR"/>
    <property type="match status" value="3"/>
</dbReference>
<name>A0A1S8SXG4_9CLOT</name>
<dbReference type="Pfam" id="PF19127">
    <property type="entry name" value="Choline_bind_3"/>
    <property type="match status" value="1"/>
</dbReference>
<dbReference type="PROSITE" id="PS51170">
    <property type="entry name" value="CW"/>
    <property type="match status" value="3"/>
</dbReference>
<dbReference type="RefSeq" id="WP_077850155.1">
    <property type="nucleotide sequence ID" value="NZ_LZZM01000244.1"/>
</dbReference>
<gene>
    <name evidence="6" type="primary">lytB_9</name>
    <name evidence="6" type="ORF">CLPUN_52800</name>
</gene>
<keyword evidence="7" id="KW-1185">Reference proteome</keyword>
<reference evidence="6 7" key="1">
    <citation type="submission" date="2016-05" db="EMBL/GenBank/DDBJ databases">
        <title>Microbial solvent formation.</title>
        <authorList>
            <person name="Poehlein A."/>
            <person name="Montoya Solano J.D."/>
            <person name="Flitsch S."/>
            <person name="Krabben P."/>
            <person name="Duerre P."/>
            <person name="Daniel R."/>
        </authorList>
    </citation>
    <scope>NUCLEOTIDE SEQUENCE [LARGE SCALE GENOMIC DNA]</scope>
    <source>
        <strain evidence="6 7">DSM 2619</strain>
    </source>
</reference>
<feature type="repeat" description="Cell wall-binding" evidence="2">
    <location>
        <begin position="2039"/>
        <end position="2058"/>
    </location>
</feature>
<protein>
    <submittedName>
        <fullName evidence="6">Putative endo-beta-N-acetylglucosaminidase</fullName>
        <ecNumber evidence="6">3.2.1.96</ecNumber>
    </submittedName>
</protein>
<feature type="region of interest" description="Disordered" evidence="3">
    <location>
        <begin position="1877"/>
        <end position="1898"/>
    </location>
</feature>
<dbReference type="SUPFAM" id="SSF49899">
    <property type="entry name" value="Concanavalin A-like lectins/glucanases"/>
    <property type="match status" value="1"/>
</dbReference>
<dbReference type="Gene3D" id="2.60.40.10">
    <property type="entry name" value="Immunoglobulins"/>
    <property type="match status" value="1"/>
</dbReference>
<feature type="domain" description="Bacterial Ig-like" evidence="5">
    <location>
        <begin position="1296"/>
        <end position="1350"/>
    </location>
</feature>
<keyword evidence="6" id="KW-0378">Hydrolase</keyword>
<dbReference type="STRING" id="29367.CLPUN_52800"/>
<evidence type="ECO:0000256" key="3">
    <source>
        <dbReference type="SAM" id="MobiDB-lite"/>
    </source>
</evidence>
<evidence type="ECO:0000256" key="1">
    <source>
        <dbReference type="ARBA" id="ARBA00022737"/>
    </source>
</evidence>
<dbReference type="EMBL" id="LZZM01000244">
    <property type="protein sequence ID" value="OOM70166.1"/>
    <property type="molecule type" value="Genomic_DNA"/>
</dbReference>
<dbReference type="SUPFAM" id="SSF69360">
    <property type="entry name" value="Cell wall binding repeat"/>
    <property type="match status" value="1"/>
</dbReference>
<dbReference type="Gene3D" id="1.20.1270.90">
    <property type="entry name" value="AF1782-like"/>
    <property type="match status" value="1"/>
</dbReference>
<dbReference type="InterPro" id="IPR013320">
    <property type="entry name" value="ConA-like_dom_sf"/>
</dbReference>
<feature type="signal peptide" evidence="4">
    <location>
        <begin position="1"/>
        <end position="35"/>
    </location>
</feature>
<dbReference type="InterPro" id="IPR011081">
    <property type="entry name" value="Big_4"/>
</dbReference>
<dbReference type="Pfam" id="PF07532">
    <property type="entry name" value="Big_4"/>
    <property type="match status" value="1"/>
</dbReference>
<dbReference type="SUPFAM" id="SSF49785">
    <property type="entry name" value="Galactose-binding domain-like"/>
    <property type="match status" value="1"/>
</dbReference>